<evidence type="ECO:0000313" key="4">
    <source>
        <dbReference type="Proteomes" id="UP000003490"/>
    </source>
</evidence>
<organism evidence="2 4">
    <name type="scientific">[Clostridium] leptum DSM 753</name>
    <dbReference type="NCBI Taxonomy" id="428125"/>
    <lineage>
        <taxon>Bacteria</taxon>
        <taxon>Bacillati</taxon>
        <taxon>Bacillota</taxon>
        <taxon>Clostridia</taxon>
        <taxon>Eubacteriales</taxon>
        <taxon>Oscillospiraceae</taxon>
        <taxon>Oscillospiraceae incertae sedis</taxon>
    </lineage>
</organism>
<dbReference type="EMBL" id="NOXF01000001">
    <property type="protein sequence ID" value="PEQ25847.1"/>
    <property type="molecule type" value="Genomic_DNA"/>
</dbReference>
<evidence type="ECO:0008006" key="6">
    <source>
        <dbReference type="Google" id="ProtNLM"/>
    </source>
</evidence>
<accession>A7VWS7</accession>
<evidence type="ECO:0000313" key="5">
    <source>
        <dbReference type="Proteomes" id="UP000220611"/>
    </source>
</evidence>
<comment type="caution">
    <text evidence="2">The sequence shown here is derived from an EMBL/GenBank/DDBJ whole genome shotgun (WGS) entry which is preliminary data.</text>
</comment>
<keyword evidence="5" id="KW-1185">Reference proteome</keyword>
<proteinExistence type="predicted"/>
<dbReference type="HOGENOM" id="CLU_013314_0_0_9"/>
<gene>
    <name evidence="3" type="ORF">CH238_02310</name>
    <name evidence="2" type="ORF">CLOLEP_03047</name>
</gene>
<keyword evidence="1" id="KW-0732">Signal</keyword>
<dbReference type="NCBIfam" id="TIGR03057">
    <property type="entry name" value="xxxLxxG_by_4"/>
    <property type="match status" value="2"/>
</dbReference>
<dbReference type="InterPro" id="IPR023908">
    <property type="entry name" value="xxxLxxG_rpt"/>
</dbReference>
<evidence type="ECO:0000313" key="2">
    <source>
        <dbReference type="EMBL" id="EDO60224.1"/>
    </source>
</evidence>
<dbReference type="Proteomes" id="UP000003490">
    <property type="component" value="Unassembled WGS sequence"/>
</dbReference>
<evidence type="ECO:0000313" key="3">
    <source>
        <dbReference type="EMBL" id="PEQ25847.1"/>
    </source>
</evidence>
<name>A7VWS7_9FIRM</name>
<evidence type="ECO:0000256" key="1">
    <source>
        <dbReference type="SAM" id="SignalP"/>
    </source>
</evidence>
<dbReference type="Proteomes" id="UP000220611">
    <property type="component" value="Unassembled WGS sequence"/>
</dbReference>
<dbReference type="eggNOG" id="COG1511">
    <property type="taxonomic scope" value="Bacteria"/>
</dbReference>
<feature type="chain" id="PRO_5041856767" description="X-X-X-Leu-X-X-Gly heptad repeats" evidence="1">
    <location>
        <begin position="32"/>
        <end position="694"/>
    </location>
</feature>
<reference evidence="2 4" key="2">
    <citation type="submission" date="2007-08" db="EMBL/GenBank/DDBJ databases">
        <authorList>
            <person name="Fulton L."/>
            <person name="Clifton S."/>
            <person name="Fulton B."/>
            <person name="Xu J."/>
            <person name="Minx P."/>
            <person name="Pepin K.H."/>
            <person name="Johnson M."/>
            <person name="Thiruvilangam P."/>
            <person name="Bhonagiri V."/>
            <person name="Nash W.E."/>
            <person name="Wang C."/>
            <person name="Mardis E.R."/>
            <person name="Wilson R.K."/>
        </authorList>
    </citation>
    <scope>NUCLEOTIDE SEQUENCE [LARGE SCALE GENOMIC DNA]</scope>
    <source>
        <strain evidence="2 4">DSM 753</strain>
    </source>
</reference>
<dbReference type="EMBL" id="ABCB02000020">
    <property type="protein sequence ID" value="EDO60224.1"/>
    <property type="molecule type" value="Genomic_DNA"/>
</dbReference>
<feature type="signal peptide" evidence="1">
    <location>
        <begin position="1"/>
        <end position="31"/>
    </location>
</feature>
<dbReference type="OrthoDB" id="9815841at2"/>
<dbReference type="AlphaFoldDB" id="A7VWS7"/>
<dbReference type="Gene3D" id="1.10.287.950">
    <property type="entry name" value="Methyl-accepting chemotaxis protein"/>
    <property type="match status" value="2"/>
</dbReference>
<sequence length="694" mass="73557">MKLKKNVAAKIIAICLAATMLIGICSASAVTAPKQNGISVGNPVTTAVHSASGGQNSKEETVYVLANADGSVQKIIVSDWLKNPAGANSINDISELDGIENVKGDEAYTMNPNNMRVWDAKGNDIYYQGTTQKALPVDVSISYQLDGKPISAEDLAGKSGRVTIRFSYQNNQKETIEIDGKKETVYVPFVMLTGAVLDNDVFSNVQISNGKLLSDGDRSVVMGFAMPGLQESLNLDKRKLEIPDYVELTADVKDFRLDTTLTVASNDIFNHLDLEDLDAQNLTSAISQLNDAALELVDGSSQLYDGLSALLEKSGELISGIDLLASGAGNLNSGAADLYSGASDLNSGASQLSSGLGELNSNSQNLVGGAKAVFETLLSTAQSQLEAAGVSVPKLTIDNYAAVLDSVLDSLDETTVYDLAYNTALQQVTQAVNAQENEIRVQVEDTVRKQVLEGVLAAAGKAMTAEEYEQACASGLIDADTQTKIASAVSKKMASQEMAETVNSLVSQKKQEVIDQNMQSSQVQSQIQAAVESAKNGESSIAVLKQQLDSYQQFYSGLQDYTDGVAQAYAGSKDLAIGSNELKGGSQQLKDGAQQLYDGISSFQSGSSALVDGVSQLKDGGMQLSEGMKQFNEDGIQKITEAFQGDLSQLAAKLKALGDVSRSYQNYSGIADGMSGSVKFVYRTASIEKKADEK</sequence>
<reference evidence="3 5" key="3">
    <citation type="submission" date="2017-07" db="EMBL/GenBank/DDBJ databases">
        <title>Prevalence of linear plasmids in Cutibacterium (Propionibacterium) acnes isolates obtained from prostatic tissue.</title>
        <authorList>
            <person name="Davidsson S."/>
            <person name="Carlsson J."/>
            <person name="Molling P."/>
            <person name="Andren O."/>
            <person name="Andersson S.-O."/>
            <person name="Brzuszkiewicz E."/>
            <person name="Poehlein A."/>
            <person name="Al-Zeer M."/>
            <person name="Brinkmann V."/>
            <person name="Scavenius C."/>
            <person name="Nazipi S."/>
            <person name="Soderquist B."/>
            <person name="Bruggemann H."/>
        </authorList>
    </citation>
    <scope>NUCLEOTIDE SEQUENCE [LARGE SCALE GENOMIC DNA]</scope>
    <source>
        <strain evidence="3 5">DSM 753</strain>
    </source>
</reference>
<protein>
    <recommendedName>
        <fullName evidence="6">X-X-X-Leu-X-X-Gly heptad repeats</fullName>
    </recommendedName>
</protein>
<reference evidence="2 4" key="1">
    <citation type="submission" date="2007-08" db="EMBL/GenBank/DDBJ databases">
        <title>Draft genome sequence of Clostridium leptum (DSM 753).</title>
        <authorList>
            <person name="Sudarsanam P."/>
            <person name="Ley R."/>
            <person name="Guruge J."/>
            <person name="Turnbaugh P.J."/>
            <person name="Mahowald M."/>
            <person name="Liep D."/>
            <person name="Gordon J."/>
        </authorList>
    </citation>
    <scope>NUCLEOTIDE SEQUENCE [LARGE SCALE GENOMIC DNA]</scope>
    <source>
        <strain evidence="2 4">DSM 753</strain>
    </source>
</reference>